<dbReference type="GO" id="GO:0003700">
    <property type="term" value="F:DNA-binding transcription factor activity"/>
    <property type="evidence" value="ECO:0007669"/>
    <property type="project" value="InterPro"/>
</dbReference>
<dbReference type="AlphaFoldDB" id="A0AAD3RZZ5"/>
<dbReference type="InterPro" id="IPR017887">
    <property type="entry name" value="TF_TCP_subgr"/>
</dbReference>
<dbReference type="PANTHER" id="PTHR31072:SF224">
    <property type="entry name" value="TRANSCRIPTION FACTOR TCP1"/>
    <property type="match status" value="1"/>
</dbReference>
<feature type="domain" description="R" evidence="9">
    <location>
        <begin position="246"/>
        <end position="263"/>
    </location>
</feature>
<dbReference type="GO" id="GO:2000032">
    <property type="term" value="P:regulation of secondary shoot formation"/>
    <property type="evidence" value="ECO:0007669"/>
    <property type="project" value="TreeGrafter"/>
</dbReference>
<keyword evidence="6" id="KW-0539">Nucleus</keyword>
<accession>A0AAD3RZZ5</accession>
<dbReference type="EMBL" id="BSYO01000003">
    <property type="protein sequence ID" value="GMH01854.1"/>
    <property type="molecule type" value="Genomic_DNA"/>
</dbReference>
<feature type="region of interest" description="Disordered" evidence="7">
    <location>
        <begin position="52"/>
        <end position="139"/>
    </location>
</feature>
<dbReference type="GO" id="GO:0043565">
    <property type="term" value="F:sequence-specific DNA binding"/>
    <property type="evidence" value="ECO:0007669"/>
    <property type="project" value="TreeGrafter"/>
</dbReference>
<feature type="compositionally biased region" description="Basic residues" evidence="7">
    <location>
        <begin position="228"/>
        <end position="243"/>
    </location>
</feature>
<name>A0AAD3RZZ5_NEPGR</name>
<feature type="domain" description="TCP" evidence="8">
    <location>
        <begin position="125"/>
        <end position="183"/>
    </location>
</feature>
<keyword evidence="3" id="KW-0805">Transcription regulation</keyword>
<evidence type="ECO:0000256" key="1">
    <source>
        <dbReference type="ARBA" id="ARBA00004123"/>
    </source>
</evidence>
<organism evidence="10 11">
    <name type="scientific">Nepenthes gracilis</name>
    <name type="common">Slender pitcher plant</name>
    <dbReference type="NCBI Taxonomy" id="150966"/>
    <lineage>
        <taxon>Eukaryota</taxon>
        <taxon>Viridiplantae</taxon>
        <taxon>Streptophyta</taxon>
        <taxon>Embryophyta</taxon>
        <taxon>Tracheophyta</taxon>
        <taxon>Spermatophyta</taxon>
        <taxon>Magnoliopsida</taxon>
        <taxon>eudicotyledons</taxon>
        <taxon>Gunneridae</taxon>
        <taxon>Pentapetalae</taxon>
        <taxon>Caryophyllales</taxon>
        <taxon>Nepenthaceae</taxon>
        <taxon>Nepenthes</taxon>
    </lineage>
</organism>
<keyword evidence="11" id="KW-1185">Reference proteome</keyword>
<evidence type="ECO:0000259" key="9">
    <source>
        <dbReference type="PROSITE" id="PS51370"/>
    </source>
</evidence>
<feature type="compositionally biased region" description="Basic and acidic residues" evidence="7">
    <location>
        <begin position="206"/>
        <end position="217"/>
    </location>
</feature>
<reference evidence="10" key="1">
    <citation type="submission" date="2023-05" db="EMBL/GenBank/DDBJ databases">
        <title>Nepenthes gracilis genome sequencing.</title>
        <authorList>
            <person name="Fukushima K."/>
        </authorList>
    </citation>
    <scope>NUCLEOTIDE SEQUENCE</scope>
    <source>
        <strain evidence="10">SING2019-196</strain>
    </source>
</reference>
<keyword evidence="4" id="KW-0238">DNA-binding</keyword>
<feature type="compositionally biased region" description="Low complexity" evidence="7">
    <location>
        <begin position="70"/>
        <end position="85"/>
    </location>
</feature>
<evidence type="ECO:0000313" key="10">
    <source>
        <dbReference type="EMBL" id="GMH01854.1"/>
    </source>
</evidence>
<feature type="region of interest" description="Disordered" evidence="7">
    <location>
        <begin position="276"/>
        <end position="312"/>
    </location>
</feature>
<gene>
    <name evidence="10" type="ORF">Nepgr_003693</name>
</gene>
<dbReference type="InterPro" id="IPR005333">
    <property type="entry name" value="Transcription_factor_TCP"/>
</dbReference>
<feature type="compositionally biased region" description="Low complexity" evidence="7">
    <location>
        <begin position="194"/>
        <end position="203"/>
    </location>
</feature>
<protein>
    <submittedName>
        <fullName evidence="10">Uncharacterized protein</fullName>
    </submittedName>
</protein>
<dbReference type="Proteomes" id="UP001279734">
    <property type="component" value="Unassembled WGS sequence"/>
</dbReference>
<dbReference type="PROSITE" id="PS51370">
    <property type="entry name" value="R"/>
    <property type="match status" value="1"/>
</dbReference>
<sequence>MFPSDISSSLQNPFEYSAIYENPNTYFLNFPPQLLDDDELLLGHFLHHHQQPTSGATAAATTLSEAPDASTENSNKGGSTNNSSSSKDKDSEAAVIVEQKPPETGKKKRGTGKRQPGSTRRRTGKKDRHSKIYTAQGPRDRRMRLSLQIARKFFDLQDMLGFDKASKTIEWLFTKSKAAIKELTASLPQKKNTSSGSVSSAASECMAKDMEESRNDPWEQQGQEDAKRRNKNTRKGASHHHPSIARESRDKARARARQRTREKMLLKEIEKTKQSFAEAHPNTNNNNNLDKLGSSSATTPETGEETVGYRSQELNSSMKISAATEAVVKVKCSSSNHHQSLEQQIASVGIMETLLGTPRSSSIFDYKHHEALPISSSIRSDYQSFLGFPGNWVMENGRNISSGYGAAVMNITSTPLHEDQNPNSTSFMTTSSGIYLHRQLQHNHFSYNNSLHANGDRSLL</sequence>
<dbReference type="InterPro" id="IPR017888">
    <property type="entry name" value="CYC/TB1_R_domain"/>
</dbReference>
<dbReference type="PROSITE" id="PS51369">
    <property type="entry name" value="TCP"/>
    <property type="match status" value="1"/>
</dbReference>
<comment type="caution">
    <text evidence="10">The sequence shown here is derived from an EMBL/GenBank/DDBJ whole genome shotgun (WGS) entry which is preliminary data.</text>
</comment>
<comment type="subcellular location">
    <subcellularLocation>
        <location evidence="1">Nucleus</location>
    </subcellularLocation>
</comment>
<evidence type="ECO:0000313" key="11">
    <source>
        <dbReference type="Proteomes" id="UP001279734"/>
    </source>
</evidence>
<keyword evidence="5" id="KW-0804">Transcription</keyword>
<feature type="region of interest" description="Disordered" evidence="7">
    <location>
        <begin position="187"/>
        <end position="259"/>
    </location>
</feature>
<evidence type="ECO:0000256" key="7">
    <source>
        <dbReference type="SAM" id="MobiDB-lite"/>
    </source>
</evidence>
<feature type="compositionally biased region" description="Basic and acidic residues" evidence="7">
    <location>
        <begin position="244"/>
        <end position="259"/>
    </location>
</feature>
<proteinExistence type="predicted"/>
<feature type="compositionally biased region" description="Basic residues" evidence="7">
    <location>
        <begin position="119"/>
        <end position="131"/>
    </location>
</feature>
<dbReference type="PANTHER" id="PTHR31072">
    <property type="entry name" value="TRANSCRIPTION FACTOR TCP4-RELATED"/>
    <property type="match status" value="1"/>
</dbReference>
<evidence type="ECO:0000256" key="5">
    <source>
        <dbReference type="ARBA" id="ARBA00023163"/>
    </source>
</evidence>
<dbReference type="Pfam" id="PF03634">
    <property type="entry name" value="TCP"/>
    <property type="match status" value="1"/>
</dbReference>
<evidence type="ECO:0000256" key="3">
    <source>
        <dbReference type="ARBA" id="ARBA00023015"/>
    </source>
</evidence>
<evidence type="ECO:0000256" key="6">
    <source>
        <dbReference type="ARBA" id="ARBA00023242"/>
    </source>
</evidence>
<dbReference type="GO" id="GO:0005634">
    <property type="term" value="C:nucleus"/>
    <property type="evidence" value="ECO:0007669"/>
    <property type="project" value="UniProtKB-SubCell"/>
</dbReference>
<keyword evidence="2" id="KW-0217">Developmental protein</keyword>
<evidence type="ECO:0000256" key="4">
    <source>
        <dbReference type="ARBA" id="ARBA00023125"/>
    </source>
</evidence>
<evidence type="ECO:0000256" key="2">
    <source>
        <dbReference type="ARBA" id="ARBA00022473"/>
    </source>
</evidence>
<evidence type="ECO:0000259" key="8">
    <source>
        <dbReference type="PROSITE" id="PS51369"/>
    </source>
</evidence>